<dbReference type="InterPro" id="IPR029058">
    <property type="entry name" value="AB_hydrolase_fold"/>
</dbReference>
<dbReference type="Proteomes" id="UP001499967">
    <property type="component" value="Unassembled WGS sequence"/>
</dbReference>
<protein>
    <recommendedName>
        <fullName evidence="3">TAP-like protein</fullName>
    </recommendedName>
</protein>
<accession>A0ABN1PK11</accession>
<evidence type="ECO:0000313" key="1">
    <source>
        <dbReference type="EMBL" id="GAA0929380.1"/>
    </source>
</evidence>
<reference evidence="1 2" key="1">
    <citation type="journal article" date="2019" name="Int. J. Syst. Evol. Microbiol.">
        <title>The Global Catalogue of Microorganisms (GCM) 10K type strain sequencing project: providing services to taxonomists for standard genome sequencing and annotation.</title>
        <authorList>
            <consortium name="The Broad Institute Genomics Platform"/>
            <consortium name="The Broad Institute Genome Sequencing Center for Infectious Disease"/>
            <person name="Wu L."/>
            <person name="Ma J."/>
        </authorList>
    </citation>
    <scope>NUCLEOTIDE SEQUENCE [LARGE SCALE GENOMIC DNA]</scope>
    <source>
        <strain evidence="1 2">JCM 11117</strain>
    </source>
</reference>
<dbReference type="SUPFAM" id="SSF53474">
    <property type="entry name" value="alpha/beta-Hydrolases"/>
    <property type="match status" value="1"/>
</dbReference>
<dbReference type="Gene3D" id="3.40.50.1820">
    <property type="entry name" value="alpha/beta hydrolase"/>
    <property type="match status" value="1"/>
</dbReference>
<dbReference type="EMBL" id="BAAAHP010000046">
    <property type="protein sequence ID" value="GAA0929380.1"/>
    <property type="molecule type" value="Genomic_DNA"/>
</dbReference>
<evidence type="ECO:0008006" key="3">
    <source>
        <dbReference type="Google" id="ProtNLM"/>
    </source>
</evidence>
<comment type="caution">
    <text evidence="1">The sequence shown here is derived from an EMBL/GenBank/DDBJ whole genome shotgun (WGS) entry which is preliminary data.</text>
</comment>
<sequence length="77" mass="8206">MELERPPEEPALGRLGQIAVPTLIVVGEQDIPDVHAHSGALEPGIRGATRVVLPGSGHLPHLEVSDAFNRIVLEFLA</sequence>
<evidence type="ECO:0000313" key="2">
    <source>
        <dbReference type="Proteomes" id="UP001499967"/>
    </source>
</evidence>
<name>A0ABN1PK11_9PSEU</name>
<proteinExistence type="predicted"/>
<keyword evidence="2" id="KW-1185">Reference proteome</keyword>
<dbReference type="RefSeq" id="WP_343940588.1">
    <property type="nucleotide sequence ID" value="NZ_BAAAHP010000046.1"/>
</dbReference>
<organism evidence="1 2">
    <name type="scientific">Pseudonocardia zijingensis</name>
    <dbReference type="NCBI Taxonomy" id="153376"/>
    <lineage>
        <taxon>Bacteria</taxon>
        <taxon>Bacillati</taxon>
        <taxon>Actinomycetota</taxon>
        <taxon>Actinomycetes</taxon>
        <taxon>Pseudonocardiales</taxon>
        <taxon>Pseudonocardiaceae</taxon>
        <taxon>Pseudonocardia</taxon>
    </lineage>
</organism>
<gene>
    <name evidence="1" type="ORF">GCM10009559_16110</name>
</gene>